<gene>
    <name evidence="2" type="ORF">LUCI_1904</name>
</gene>
<dbReference type="PANTHER" id="PTHR30115">
    <property type="entry name" value="NITROGEN REGULATORY PROTEIN P-II"/>
    <property type="match status" value="1"/>
</dbReference>
<dbReference type="InterPro" id="IPR011322">
    <property type="entry name" value="N-reg_PII-like_a/b"/>
</dbReference>
<dbReference type="GO" id="GO:0030234">
    <property type="term" value="F:enzyme regulator activity"/>
    <property type="evidence" value="ECO:0007669"/>
    <property type="project" value="InterPro"/>
</dbReference>
<accession>A0A498RBZ6</accession>
<dbReference type="SUPFAM" id="SSF54913">
    <property type="entry name" value="GlnB-like"/>
    <property type="match status" value="1"/>
</dbReference>
<name>A0A498RBZ6_9FIRM</name>
<dbReference type="GO" id="GO:0006808">
    <property type="term" value="P:regulation of nitrogen utilization"/>
    <property type="evidence" value="ECO:0007669"/>
    <property type="project" value="InterPro"/>
</dbReference>
<dbReference type="PROSITE" id="PS00638">
    <property type="entry name" value="PII_GLNB_CTER"/>
    <property type="match status" value="1"/>
</dbReference>
<dbReference type="GO" id="GO:0005524">
    <property type="term" value="F:ATP binding"/>
    <property type="evidence" value="ECO:0007669"/>
    <property type="project" value="TreeGrafter"/>
</dbReference>
<dbReference type="OrthoDB" id="9802729at2"/>
<dbReference type="RefSeq" id="WP_122627608.1">
    <property type="nucleotide sequence ID" value="NZ_UPPP01000066.1"/>
</dbReference>
<protein>
    <submittedName>
        <fullName evidence="2">Nitrogen regulatory protein pii</fullName>
    </submittedName>
</protein>
<dbReference type="InterPro" id="IPR015867">
    <property type="entry name" value="N-reg_PII/ATP_PRibTrfase_C"/>
</dbReference>
<reference evidence="2 3" key="1">
    <citation type="submission" date="2018-06" db="EMBL/GenBank/DDBJ databases">
        <authorList>
            <person name="Strepis N."/>
        </authorList>
    </citation>
    <scope>NUCLEOTIDE SEQUENCE [LARGE SCALE GENOMIC DNA]</scope>
    <source>
        <strain evidence="2">LUCI</strain>
    </source>
</reference>
<dbReference type="AlphaFoldDB" id="A0A498RBZ6"/>
<evidence type="ECO:0000313" key="3">
    <source>
        <dbReference type="Proteomes" id="UP000277811"/>
    </source>
</evidence>
<dbReference type="GO" id="GO:0005829">
    <property type="term" value="C:cytosol"/>
    <property type="evidence" value="ECO:0007669"/>
    <property type="project" value="TreeGrafter"/>
</dbReference>
<dbReference type="InterPro" id="IPR002187">
    <property type="entry name" value="N-reg_PII"/>
</dbReference>
<dbReference type="Gene3D" id="3.30.70.120">
    <property type="match status" value="1"/>
</dbReference>
<keyword evidence="3" id="KW-1185">Reference proteome</keyword>
<organism evidence="2 3">
    <name type="scientific">Lucifera butyrica</name>
    <dbReference type="NCBI Taxonomy" id="1351585"/>
    <lineage>
        <taxon>Bacteria</taxon>
        <taxon>Bacillati</taxon>
        <taxon>Bacillota</taxon>
        <taxon>Negativicutes</taxon>
        <taxon>Veillonellales</taxon>
        <taxon>Veillonellaceae</taxon>
        <taxon>Lucifera</taxon>
    </lineage>
</organism>
<dbReference type="Proteomes" id="UP000277811">
    <property type="component" value="Unassembled WGS sequence"/>
</dbReference>
<dbReference type="PANTHER" id="PTHR30115:SF11">
    <property type="entry name" value="NITROGEN REGULATORY PROTEIN P-II HOMOLOG"/>
    <property type="match status" value="1"/>
</dbReference>
<proteinExistence type="inferred from homology"/>
<evidence type="ECO:0000313" key="2">
    <source>
        <dbReference type="EMBL" id="VBB06668.1"/>
    </source>
</evidence>
<dbReference type="PRINTS" id="PR00340">
    <property type="entry name" value="PIIGLNB"/>
</dbReference>
<sequence>MREITKVEIITRPEKLEELKEAMNAIGVTGMTVTQVYGCGLSKGHKEVYRGKEVTVNLLPKVKIEIVVCEVPVEKVLDAAKKACRTGNIGDGKIFVYSIANAVRIRTGEEGDIAIMDPKDTTK</sequence>
<dbReference type="PROSITE" id="PS51343">
    <property type="entry name" value="PII_GLNB_DOM"/>
    <property type="match status" value="1"/>
</dbReference>
<evidence type="ECO:0000256" key="1">
    <source>
        <dbReference type="RuleBase" id="RU003936"/>
    </source>
</evidence>
<dbReference type="InterPro" id="IPR017918">
    <property type="entry name" value="N-reg_PII_CS"/>
</dbReference>
<comment type="similarity">
    <text evidence="1">Belongs to the P(II) protein family.</text>
</comment>
<dbReference type="SMART" id="SM00938">
    <property type="entry name" value="P-II"/>
    <property type="match status" value="1"/>
</dbReference>
<dbReference type="Pfam" id="PF00543">
    <property type="entry name" value="P-II"/>
    <property type="match status" value="1"/>
</dbReference>
<dbReference type="EMBL" id="UPPP01000066">
    <property type="protein sequence ID" value="VBB06668.1"/>
    <property type="molecule type" value="Genomic_DNA"/>
</dbReference>